<dbReference type="NCBIfam" id="TIGR00229">
    <property type="entry name" value="sensory_box"/>
    <property type="match status" value="1"/>
</dbReference>
<keyword evidence="14" id="KW-1185">Reference proteome</keyword>
<evidence type="ECO:0000259" key="11">
    <source>
        <dbReference type="PROSITE" id="PS50112"/>
    </source>
</evidence>
<dbReference type="PANTHER" id="PTHR43065:SF46">
    <property type="entry name" value="C4-DICARBOXYLATE TRANSPORT SENSOR PROTEIN DCTB"/>
    <property type="match status" value="1"/>
</dbReference>
<keyword evidence="9" id="KW-1133">Transmembrane helix</keyword>
<protein>
    <recommendedName>
        <fullName evidence="2">histidine kinase</fullName>
        <ecNumber evidence="2">2.7.13.3</ecNumber>
    </recommendedName>
</protein>
<name>A0ABS6MCY7_9GAMM</name>
<dbReference type="PROSITE" id="PS50112">
    <property type="entry name" value="PAS"/>
    <property type="match status" value="1"/>
</dbReference>
<evidence type="ECO:0000256" key="9">
    <source>
        <dbReference type="SAM" id="Phobius"/>
    </source>
</evidence>
<evidence type="ECO:0000256" key="8">
    <source>
        <dbReference type="SAM" id="Coils"/>
    </source>
</evidence>
<dbReference type="SMART" id="SM00388">
    <property type="entry name" value="HisKA"/>
    <property type="match status" value="1"/>
</dbReference>
<dbReference type="Pfam" id="PF02518">
    <property type="entry name" value="HATPase_c"/>
    <property type="match status" value="1"/>
</dbReference>
<evidence type="ECO:0000256" key="2">
    <source>
        <dbReference type="ARBA" id="ARBA00012438"/>
    </source>
</evidence>
<dbReference type="EMBL" id="JAHQZT010000011">
    <property type="protein sequence ID" value="MBV0933701.1"/>
    <property type="molecule type" value="Genomic_DNA"/>
</dbReference>
<dbReference type="InterPro" id="IPR005467">
    <property type="entry name" value="His_kinase_dom"/>
</dbReference>
<dbReference type="CDD" id="cd00130">
    <property type="entry name" value="PAS"/>
    <property type="match status" value="1"/>
</dbReference>
<dbReference type="SMART" id="SM00091">
    <property type="entry name" value="PAS"/>
    <property type="match status" value="1"/>
</dbReference>
<dbReference type="RefSeq" id="WP_217335120.1">
    <property type="nucleotide sequence ID" value="NZ_JAHQZT010000011.1"/>
</dbReference>
<dbReference type="SMART" id="SM00387">
    <property type="entry name" value="HATPase_c"/>
    <property type="match status" value="1"/>
</dbReference>
<reference evidence="13 14" key="1">
    <citation type="submission" date="2021-06" db="EMBL/GenBank/DDBJ databases">
        <title>Bacterium isolated from marine sediment.</title>
        <authorList>
            <person name="Zhu K.-L."/>
            <person name="Du Z.-J."/>
            <person name="Liang Q.-Y."/>
        </authorList>
    </citation>
    <scope>NUCLEOTIDE SEQUENCE [LARGE SCALE GENOMIC DNA]</scope>
    <source>
        <strain evidence="13 14">A346</strain>
    </source>
</reference>
<evidence type="ECO:0000256" key="3">
    <source>
        <dbReference type="ARBA" id="ARBA00022679"/>
    </source>
</evidence>
<feature type="transmembrane region" description="Helical" evidence="9">
    <location>
        <begin position="269"/>
        <end position="288"/>
    </location>
</feature>
<comment type="caution">
    <text evidence="13">The sequence shown here is derived from an EMBL/GenBank/DDBJ whole genome shotgun (WGS) entry which is preliminary data.</text>
</comment>
<keyword evidence="5" id="KW-0418">Kinase</keyword>
<keyword evidence="4" id="KW-0547">Nucleotide-binding</keyword>
<keyword evidence="3" id="KW-0808">Transferase</keyword>
<dbReference type="PROSITE" id="PS50113">
    <property type="entry name" value="PAC"/>
    <property type="match status" value="1"/>
</dbReference>
<evidence type="ECO:0000256" key="6">
    <source>
        <dbReference type="ARBA" id="ARBA00022840"/>
    </source>
</evidence>
<feature type="domain" description="Histidine kinase" evidence="10">
    <location>
        <begin position="472"/>
        <end position="688"/>
    </location>
</feature>
<evidence type="ECO:0000313" key="14">
    <source>
        <dbReference type="Proteomes" id="UP000755551"/>
    </source>
</evidence>
<evidence type="ECO:0000259" key="12">
    <source>
        <dbReference type="PROSITE" id="PS50113"/>
    </source>
</evidence>
<feature type="domain" description="PAS" evidence="11">
    <location>
        <begin position="308"/>
        <end position="359"/>
    </location>
</feature>
<dbReference type="PROSITE" id="PS50109">
    <property type="entry name" value="HIS_KIN"/>
    <property type="match status" value="1"/>
</dbReference>
<evidence type="ECO:0000256" key="5">
    <source>
        <dbReference type="ARBA" id="ARBA00022777"/>
    </source>
</evidence>
<dbReference type="PANTHER" id="PTHR43065">
    <property type="entry name" value="SENSOR HISTIDINE KINASE"/>
    <property type="match status" value="1"/>
</dbReference>
<dbReference type="InterPro" id="IPR003661">
    <property type="entry name" value="HisK_dim/P_dom"/>
</dbReference>
<evidence type="ECO:0000259" key="10">
    <source>
        <dbReference type="PROSITE" id="PS50109"/>
    </source>
</evidence>
<dbReference type="InterPro" id="IPR000014">
    <property type="entry name" value="PAS"/>
</dbReference>
<keyword evidence="7" id="KW-0902">Two-component regulatory system</keyword>
<proteinExistence type="predicted"/>
<comment type="catalytic activity">
    <reaction evidence="1">
        <text>ATP + protein L-histidine = ADP + protein N-phospho-L-histidine.</text>
        <dbReference type="EC" id="2.7.13.3"/>
    </reaction>
</comment>
<evidence type="ECO:0000313" key="13">
    <source>
        <dbReference type="EMBL" id="MBV0933701.1"/>
    </source>
</evidence>
<accession>A0ABS6MCY7</accession>
<dbReference type="InterPro" id="IPR003594">
    <property type="entry name" value="HATPase_dom"/>
</dbReference>
<dbReference type="Proteomes" id="UP000755551">
    <property type="component" value="Unassembled WGS sequence"/>
</dbReference>
<keyword evidence="9" id="KW-0472">Membrane</keyword>
<dbReference type="Pfam" id="PF00512">
    <property type="entry name" value="HisKA"/>
    <property type="match status" value="1"/>
</dbReference>
<dbReference type="Pfam" id="PF13426">
    <property type="entry name" value="PAS_9"/>
    <property type="match status" value="1"/>
</dbReference>
<gene>
    <name evidence="13" type="ORF">KTN04_10160</name>
</gene>
<dbReference type="InterPro" id="IPR000700">
    <property type="entry name" value="PAS-assoc_C"/>
</dbReference>
<dbReference type="PIRSF" id="PIRSF036431">
    <property type="entry name" value="STHK_DctB"/>
    <property type="match status" value="1"/>
</dbReference>
<evidence type="ECO:0000256" key="1">
    <source>
        <dbReference type="ARBA" id="ARBA00000085"/>
    </source>
</evidence>
<evidence type="ECO:0000256" key="7">
    <source>
        <dbReference type="ARBA" id="ARBA00023012"/>
    </source>
</evidence>
<dbReference type="InterPro" id="IPR017055">
    <property type="entry name" value="Sig_transdc_His_kinase_DctB"/>
</dbReference>
<feature type="coiled-coil region" evidence="8">
    <location>
        <begin position="422"/>
        <end position="456"/>
    </location>
</feature>
<evidence type="ECO:0000256" key="4">
    <source>
        <dbReference type="ARBA" id="ARBA00022741"/>
    </source>
</evidence>
<feature type="coiled-coil region" evidence="8">
    <location>
        <begin position="292"/>
        <end position="319"/>
    </location>
</feature>
<keyword evidence="9" id="KW-0812">Transmembrane</keyword>
<sequence length="709" mass="79278">MPLETPSRQRYPVRVVALFYTLLVVGLAWFAGAWARDWAMTRLHEQGADRLLSSVSQMRTTLNQYNYLPFLIAQNTDVHRLLQPQATNQAMVNRVLEQVNLVAGSTALFVLGTDGRPLAFSNWREEHAFPLQSQHDEHYFQQALAGEQGLELQFHGEPAEASLFMSAPVYTSRLAGVAVMRLDMSQLREQLAVEYPLVVRAASGQLVFKAETDWPLEPAQPMRLGDGTRVQQVRRQQEMLLLQSVELDDLGWTVSVLTDIQPARSRARVVAGSVLGGGVALGLLLLYLRESRQKHRLKLERMRERARSEEQQRDIINTAQVGLVHIDQRGRVQLVNPMAMQIFGVSAERVRHRSVMELLGEGFSAQPLQQALAALGTDRFRPLTGLEVVGQRGDGSAFPMLLSIRQMTHHPELGYLVTVLDISRRKRLEQALREANESLEQKVAERTRALQEAQAELVQAGKLAALGRMSASVVHELNQPMTAMRTYLAIAERLLEQPEGLRKNLKLQEQLLDRMALITGQLKTFAYRKPERIEPVSLQQVMAQVLQMFRGRFEELSLHLQYTPPADDILIAGDNARYEQVLINLIKNACDAMAGAAESTRGAHRLWIGVVECTPEHLLLDIRDNGPGIAETAREQLFEPFFTTKEVGQGLGLGLAIVSSILRDLGGEIRIIDQGEGACFRLRLPCYRADAAGPQPTIESQTTGEESQS</sequence>
<keyword evidence="6" id="KW-0067">ATP-binding</keyword>
<feature type="domain" description="PAC" evidence="12">
    <location>
        <begin position="384"/>
        <end position="434"/>
    </location>
</feature>
<organism evidence="13 14">
    <name type="scientific">Marinobacterium weihaiense</name>
    <dbReference type="NCBI Taxonomy" id="2851016"/>
    <lineage>
        <taxon>Bacteria</taxon>
        <taxon>Pseudomonadati</taxon>
        <taxon>Pseudomonadota</taxon>
        <taxon>Gammaproteobacteria</taxon>
        <taxon>Oceanospirillales</taxon>
        <taxon>Oceanospirillaceae</taxon>
        <taxon>Marinobacterium</taxon>
    </lineage>
</organism>
<dbReference type="CDD" id="cd00082">
    <property type="entry name" value="HisKA"/>
    <property type="match status" value="1"/>
</dbReference>
<dbReference type="EC" id="2.7.13.3" evidence="2"/>
<keyword evidence="8" id="KW-0175">Coiled coil</keyword>